<dbReference type="InterPro" id="IPR009057">
    <property type="entry name" value="Homeodomain-like_sf"/>
</dbReference>
<dbReference type="GO" id="GO:0003700">
    <property type="term" value="F:DNA-binding transcription factor activity"/>
    <property type="evidence" value="ECO:0007669"/>
    <property type="project" value="InterPro"/>
</dbReference>
<accession>A0A433URW6</accession>
<keyword evidence="6" id="KW-1185">Reference proteome</keyword>
<keyword evidence="2" id="KW-0238">DNA-binding</keyword>
<proteinExistence type="predicted"/>
<dbReference type="GO" id="GO:0043565">
    <property type="term" value="F:sequence-specific DNA binding"/>
    <property type="evidence" value="ECO:0007669"/>
    <property type="project" value="InterPro"/>
</dbReference>
<dbReference type="AlphaFoldDB" id="A0A433URW6"/>
<reference evidence="5" key="2">
    <citation type="journal article" date="2019" name="Genome Biol. Evol.">
        <title>Day and night: Metabolic profiles and evolutionary relationships of six axenic non-marine cyanobacteria.</title>
        <authorList>
            <person name="Will S.E."/>
            <person name="Henke P."/>
            <person name="Boedeker C."/>
            <person name="Huang S."/>
            <person name="Brinkmann H."/>
            <person name="Rohde M."/>
            <person name="Jarek M."/>
            <person name="Friedl T."/>
            <person name="Seufert S."/>
            <person name="Schumacher M."/>
            <person name="Overmann J."/>
            <person name="Neumann-Schaal M."/>
            <person name="Petersen J."/>
        </authorList>
    </citation>
    <scope>NUCLEOTIDE SEQUENCE [LARGE SCALE GENOMIC DNA]</scope>
    <source>
        <strain evidence="5">PCC 7102</strain>
    </source>
</reference>
<evidence type="ECO:0000256" key="3">
    <source>
        <dbReference type="ARBA" id="ARBA00023163"/>
    </source>
</evidence>
<dbReference type="InterPro" id="IPR050204">
    <property type="entry name" value="AraC_XylS_family_regulators"/>
</dbReference>
<dbReference type="SUPFAM" id="SSF46689">
    <property type="entry name" value="Homeodomain-like"/>
    <property type="match status" value="1"/>
</dbReference>
<evidence type="ECO:0000259" key="4">
    <source>
        <dbReference type="PROSITE" id="PS01124"/>
    </source>
</evidence>
<dbReference type="Pfam" id="PF00165">
    <property type="entry name" value="HTH_AraC"/>
    <property type="match status" value="1"/>
</dbReference>
<dbReference type="PANTHER" id="PTHR46796">
    <property type="entry name" value="HTH-TYPE TRANSCRIPTIONAL ACTIVATOR RHAS-RELATED"/>
    <property type="match status" value="1"/>
</dbReference>
<protein>
    <recommendedName>
        <fullName evidence="4">HTH araC/xylS-type domain-containing protein</fullName>
    </recommendedName>
</protein>
<evidence type="ECO:0000256" key="1">
    <source>
        <dbReference type="ARBA" id="ARBA00023015"/>
    </source>
</evidence>
<evidence type="ECO:0000313" key="6">
    <source>
        <dbReference type="Proteomes" id="UP000271624"/>
    </source>
</evidence>
<keyword evidence="1" id="KW-0805">Transcription regulation</keyword>
<name>A0A433URW6_9CYAN</name>
<sequence>MEAGVCYMSSRWHAKSAIHLLSRCNIPPKLTKTGGLSQKQIKEVTEYVLNNLAENLSLSQLAACAALSPFHFARLFKQTTGMTPHQYVIYQRVEQAKVLLQQ</sequence>
<dbReference type="PANTHER" id="PTHR46796:SF6">
    <property type="entry name" value="ARAC SUBFAMILY"/>
    <property type="match status" value="1"/>
</dbReference>
<dbReference type="EMBL" id="RSCL01000035">
    <property type="protein sequence ID" value="RUS96592.1"/>
    <property type="molecule type" value="Genomic_DNA"/>
</dbReference>
<organism evidence="5 6">
    <name type="scientific">Dulcicalothrix desertica PCC 7102</name>
    <dbReference type="NCBI Taxonomy" id="232991"/>
    <lineage>
        <taxon>Bacteria</taxon>
        <taxon>Bacillati</taxon>
        <taxon>Cyanobacteriota</taxon>
        <taxon>Cyanophyceae</taxon>
        <taxon>Nostocales</taxon>
        <taxon>Calotrichaceae</taxon>
        <taxon>Dulcicalothrix</taxon>
    </lineage>
</organism>
<gene>
    <name evidence="5" type="ORF">DSM106972_086150</name>
</gene>
<dbReference type="InterPro" id="IPR018060">
    <property type="entry name" value="HTH_AraC"/>
</dbReference>
<dbReference type="Proteomes" id="UP000271624">
    <property type="component" value="Unassembled WGS sequence"/>
</dbReference>
<dbReference type="PROSITE" id="PS01124">
    <property type="entry name" value="HTH_ARAC_FAMILY_2"/>
    <property type="match status" value="1"/>
</dbReference>
<evidence type="ECO:0000256" key="2">
    <source>
        <dbReference type="ARBA" id="ARBA00023125"/>
    </source>
</evidence>
<evidence type="ECO:0000313" key="5">
    <source>
        <dbReference type="EMBL" id="RUS96592.1"/>
    </source>
</evidence>
<feature type="domain" description="HTH araC/xylS-type" evidence="4">
    <location>
        <begin position="42"/>
        <end position="102"/>
    </location>
</feature>
<comment type="caution">
    <text evidence="5">The sequence shown here is derived from an EMBL/GenBank/DDBJ whole genome shotgun (WGS) entry which is preliminary data.</text>
</comment>
<reference evidence="5" key="1">
    <citation type="submission" date="2018-12" db="EMBL/GenBank/DDBJ databases">
        <authorList>
            <person name="Will S."/>
            <person name="Neumann-Schaal M."/>
            <person name="Henke P."/>
        </authorList>
    </citation>
    <scope>NUCLEOTIDE SEQUENCE</scope>
    <source>
        <strain evidence="5">PCC 7102</strain>
    </source>
</reference>
<keyword evidence="3" id="KW-0804">Transcription</keyword>
<dbReference type="Gene3D" id="1.10.10.60">
    <property type="entry name" value="Homeodomain-like"/>
    <property type="match status" value="1"/>
</dbReference>